<gene>
    <name evidence="4" type="ORF">GTO89_02390</name>
</gene>
<accession>A0A845L8G9</accession>
<reference evidence="4 5" key="1">
    <citation type="submission" date="2020-01" db="EMBL/GenBank/DDBJ databases">
        <title>Whole genome sequence of Heliobacterium gestii DSM 11169.</title>
        <authorList>
            <person name="Kyndt J.A."/>
            <person name="Meyer T.E."/>
        </authorList>
    </citation>
    <scope>NUCLEOTIDE SEQUENCE [LARGE SCALE GENOMIC DNA]</scope>
    <source>
        <strain evidence="4 5">DSM 11169</strain>
    </source>
</reference>
<evidence type="ECO:0000256" key="2">
    <source>
        <dbReference type="ARBA" id="ARBA00022795"/>
    </source>
</evidence>
<dbReference type="Pfam" id="PF03963">
    <property type="entry name" value="FlgD"/>
    <property type="match status" value="1"/>
</dbReference>
<name>A0A845L8G9_HELGE</name>
<dbReference type="Proteomes" id="UP000471031">
    <property type="component" value="Unassembled WGS sequence"/>
</dbReference>
<dbReference type="OrthoDB" id="280334at2"/>
<sequence length="181" mass="18858">MTSVNTIDATTTQTTAQTTSSTSTTAATQSTGASLGKDDFLKLLITQMRYQDPLSPMDNSDMIAQMAQFSSLEQTQNVATNVKELTSTVEKAITSMTQFGGASLIGKEVTATLDALDSSGNAITDANGQTSTVEVSGAVSGYKVVDGKTVLVVNGQNVALERVTEVSQTEVSQTENSLGEV</sequence>
<evidence type="ECO:0000313" key="5">
    <source>
        <dbReference type="Proteomes" id="UP000471031"/>
    </source>
</evidence>
<organism evidence="4 5">
    <name type="scientific">Heliomicrobium gestii</name>
    <name type="common">Heliobacterium gestii</name>
    <dbReference type="NCBI Taxonomy" id="2699"/>
    <lineage>
        <taxon>Bacteria</taxon>
        <taxon>Bacillati</taxon>
        <taxon>Bacillota</taxon>
        <taxon>Clostridia</taxon>
        <taxon>Eubacteriales</taxon>
        <taxon>Heliobacteriaceae</taxon>
        <taxon>Heliomicrobium</taxon>
    </lineage>
</organism>
<comment type="caution">
    <text evidence="4">The sequence shown here is derived from an EMBL/GenBank/DDBJ whole genome shotgun (WGS) entry which is preliminary data.</text>
</comment>
<dbReference type="RefSeq" id="WP_161260476.1">
    <property type="nucleotide sequence ID" value="NZ_JAFBDC010000002.1"/>
</dbReference>
<keyword evidence="2" id="KW-1005">Bacterial flagellum biogenesis</keyword>
<comment type="similarity">
    <text evidence="1">Belongs to the FlgD family.</text>
</comment>
<feature type="compositionally biased region" description="Low complexity" evidence="3">
    <location>
        <begin position="9"/>
        <end position="31"/>
    </location>
</feature>
<evidence type="ECO:0008006" key="6">
    <source>
        <dbReference type="Google" id="ProtNLM"/>
    </source>
</evidence>
<dbReference type="EMBL" id="WXEX01000002">
    <property type="protein sequence ID" value="MZP41881.1"/>
    <property type="molecule type" value="Genomic_DNA"/>
</dbReference>
<feature type="region of interest" description="Disordered" evidence="3">
    <location>
        <begin position="1"/>
        <end position="32"/>
    </location>
</feature>
<dbReference type="GO" id="GO:0044781">
    <property type="term" value="P:bacterial-type flagellum organization"/>
    <property type="evidence" value="ECO:0007669"/>
    <property type="project" value="UniProtKB-KW"/>
</dbReference>
<protein>
    <recommendedName>
        <fullName evidence="6">Basal-body rod modification protein FlgD</fullName>
    </recommendedName>
</protein>
<dbReference type="AlphaFoldDB" id="A0A845L8G9"/>
<dbReference type="InterPro" id="IPR005648">
    <property type="entry name" value="FlgD"/>
</dbReference>
<evidence type="ECO:0000313" key="4">
    <source>
        <dbReference type="EMBL" id="MZP41881.1"/>
    </source>
</evidence>
<keyword evidence="5" id="KW-1185">Reference proteome</keyword>
<evidence type="ECO:0000256" key="3">
    <source>
        <dbReference type="SAM" id="MobiDB-lite"/>
    </source>
</evidence>
<evidence type="ECO:0000256" key="1">
    <source>
        <dbReference type="ARBA" id="ARBA00010577"/>
    </source>
</evidence>
<proteinExistence type="inferred from homology"/>